<keyword evidence="3" id="KW-1185">Reference proteome</keyword>
<dbReference type="AlphaFoldDB" id="A0A4Y9SV59"/>
<protein>
    <recommendedName>
        <fullName evidence="4">Orphan protein</fullName>
    </recommendedName>
</protein>
<proteinExistence type="predicted"/>
<feature type="chain" id="PRO_5021409609" description="Orphan protein" evidence="1">
    <location>
        <begin position="22"/>
        <end position="162"/>
    </location>
</feature>
<feature type="signal peptide" evidence="1">
    <location>
        <begin position="1"/>
        <end position="21"/>
    </location>
</feature>
<dbReference type="Proteomes" id="UP000297258">
    <property type="component" value="Unassembled WGS sequence"/>
</dbReference>
<sequence length="162" mass="18311">MRALRATVCATLFSLAGAAWGHNFHAGITDITFNEKTGSTEVVHTYMAHDVEALLMNAYQRQFDLTQPEDQDILRRYVEKQFWLQGTDKARLPLRWVGMTIDAQSVMIYQEAEKTPLAKTAAIHDAVLIDFLVDQVNTVNFSEAGKVRTFTFDSKTADQPVR</sequence>
<gene>
    <name evidence="2" type="ORF">E4O92_21150</name>
</gene>
<evidence type="ECO:0000313" key="3">
    <source>
        <dbReference type="Proteomes" id="UP000297258"/>
    </source>
</evidence>
<dbReference type="InterPro" id="IPR046525">
    <property type="entry name" value="DUF6702"/>
</dbReference>
<dbReference type="OrthoDB" id="5741133at2"/>
<dbReference type="EMBL" id="SPUM01000137">
    <property type="protein sequence ID" value="TFW28533.1"/>
    <property type="molecule type" value="Genomic_DNA"/>
</dbReference>
<accession>A0A4Y9SV59</accession>
<evidence type="ECO:0008006" key="4">
    <source>
        <dbReference type="Google" id="ProtNLM"/>
    </source>
</evidence>
<evidence type="ECO:0000256" key="1">
    <source>
        <dbReference type="SAM" id="SignalP"/>
    </source>
</evidence>
<keyword evidence="1" id="KW-0732">Signal</keyword>
<name>A0A4Y9SV59_9BURK</name>
<evidence type="ECO:0000313" key="2">
    <source>
        <dbReference type="EMBL" id="TFW28533.1"/>
    </source>
</evidence>
<organism evidence="2 3">
    <name type="scientific">Massilia horti</name>
    <dbReference type="NCBI Taxonomy" id="2562153"/>
    <lineage>
        <taxon>Bacteria</taxon>
        <taxon>Pseudomonadati</taxon>
        <taxon>Pseudomonadota</taxon>
        <taxon>Betaproteobacteria</taxon>
        <taxon>Burkholderiales</taxon>
        <taxon>Oxalobacteraceae</taxon>
        <taxon>Telluria group</taxon>
        <taxon>Massilia</taxon>
    </lineage>
</organism>
<comment type="caution">
    <text evidence="2">The sequence shown here is derived from an EMBL/GenBank/DDBJ whole genome shotgun (WGS) entry which is preliminary data.</text>
</comment>
<dbReference type="Pfam" id="PF20420">
    <property type="entry name" value="DUF6702"/>
    <property type="match status" value="1"/>
</dbReference>
<reference evidence="2 3" key="1">
    <citation type="submission" date="2019-03" db="EMBL/GenBank/DDBJ databases">
        <title>Draft genome of Massilia hortus sp. nov., a novel bacterial species of the Oxalobacteraceae family.</title>
        <authorList>
            <person name="Peta V."/>
            <person name="Raths R."/>
            <person name="Bucking H."/>
        </authorList>
    </citation>
    <scope>NUCLEOTIDE SEQUENCE [LARGE SCALE GENOMIC DNA]</scope>
    <source>
        <strain evidence="2 3">ONC3</strain>
    </source>
</reference>